<reference evidence="1 2" key="1">
    <citation type="submission" date="2019-10" db="EMBL/GenBank/DDBJ databases">
        <title>Glycomyces albidus sp. nov., a novel actinomycete isolated from rhizosphere soil of wheat (Triticum aestivum L.).</title>
        <authorList>
            <person name="Qian L."/>
        </authorList>
    </citation>
    <scope>NUCLEOTIDE SEQUENCE [LARGE SCALE GENOMIC DNA]</scope>
    <source>
        <strain evidence="1 2">NEAU-7082</strain>
    </source>
</reference>
<evidence type="ECO:0000313" key="2">
    <source>
        <dbReference type="Proteomes" id="UP000477750"/>
    </source>
</evidence>
<keyword evidence="2" id="KW-1185">Reference proteome</keyword>
<evidence type="ECO:0000313" key="1">
    <source>
        <dbReference type="EMBL" id="MQM28465.1"/>
    </source>
</evidence>
<dbReference type="PROSITE" id="PS51257">
    <property type="entry name" value="PROKAR_LIPOPROTEIN"/>
    <property type="match status" value="1"/>
</dbReference>
<evidence type="ECO:0008006" key="3">
    <source>
        <dbReference type="Google" id="ProtNLM"/>
    </source>
</evidence>
<name>A0A6L5GFX8_9ACTN</name>
<organism evidence="1 2">
    <name type="scientific">Glycomyces albidus</name>
    <dbReference type="NCBI Taxonomy" id="2656774"/>
    <lineage>
        <taxon>Bacteria</taxon>
        <taxon>Bacillati</taxon>
        <taxon>Actinomycetota</taxon>
        <taxon>Actinomycetes</taxon>
        <taxon>Glycomycetales</taxon>
        <taxon>Glycomycetaceae</taxon>
        <taxon>Glycomyces</taxon>
    </lineage>
</organism>
<dbReference type="RefSeq" id="WP_153027562.1">
    <property type="nucleotide sequence ID" value="NZ_WIAO01000044.1"/>
</dbReference>
<proteinExistence type="predicted"/>
<dbReference type="AlphaFoldDB" id="A0A6L5GFX8"/>
<accession>A0A6L5GFX8</accession>
<dbReference type="Proteomes" id="UP000477750">
    <property type="component" value="Unassembled WGS sequence"/>
</dbReference>
<comment type="caution">
    <text evidence="1">The sequence shown here is derived from an EMBL/GenBank/DDBJ whole genome shotgun (WGS) entry which is preliminary data.</text>
</comment>
<dbReference type="EMBL" id="WIAO01000044">
    <property type="protein sequence ID" value="MQM28465.1"/>
    <property type="molecule type" value="Genomic_DNA"/>
</dbReference>
<sequence>MFTTRRGLLIGAAVLAAAGCTEQAQIITSDADLTAALRTARSLARGAEALGYNEIAEDHRTHAATLERLLRPSTIEDEEAEAPADAEALAAAEAAGSAEAAESSMTTLSDYAVLFGEIAASRAAHAAVIA</sequence>
<gene>
    <name evidence="1" type="ORF">GFD30_23310</name>
</gene>
<protein>
    <recommendedName>
        <fullName evidence="3">DUF4439 domain-containing protein</fullName>
    </recommendedName>
</protein>